<dbReference type="InterPro" id="IPR004843">
    <property type="entry name" value="Calcineurin-like_PHP"/>
</dbReference>
<evidence type="ECO:0000256" key="6">
    <source>
        <dbReference type="ARBA" id="ARBA00022801"/>
    </source>
</evidence>
<keyword evidence="6 10" id="KW-0378">Hydrolase</keyword>
<feature type="binding site" evidence="10">
    <location>
        <position position="10"/>
    </location>
    <ligand>
        <name>Mn(2+)</name>
        <dbReference type="ChEBI" id="CHEBI:29035"/>
        <label>1</label>
    </ligand>
</feature>
<protein>
    <recommendedName>
        <fullName evidence="10">UDP-2,3-diacylglucosamine hydrolase</fullName>
        <ecNumber evidence="10">3.6.1.54</ecNumber>
    </recommendedName>
    <alternativeName>
        <fullName evidence="10">UDP-2,3-diacylglucosamine diphosphatase</fullName>
    </alternativeName>
</protein>
<dbReference type="RefSeq" id="WP_134084472.1">
    <property type="nucleotide sequence ID" value="NZ_SOQX01000006.1"/>
</dbReference>
<keyword evidence="4 10" id="KW-0441">Lipid A biosynthesis</keyword>
<dbReference type="PANTHER" id="PTHR34990:SF1">
    <property type="entry name" value="UDP-2,3-DIACYLGLUCOSAMINE HYDROLASE"/>
    <property type="match status" value="1"/>
</dbReference>
<keyword evidence="9 10" id="KW-0464">Manganese</keyword>
<feature type="binding site" evidence="10">
    <location>
        <position position="121"/>
    </location>
    <ligand>
        <name>substrate</name>
    </ligand>
</feature>
<dbReference type="EC" id="3.6.1.54" evidence="10"/>
<dbReference type="HAMAP" id="MF_00575">
    <property type="entry name" value="LpxH"/>
    <property type="match status" value="1"/>
</dbReference>
<evidence type="ECO:0000313" key="12">
    <source>
        <dbReference type="EMBL" id="TDY00050.1"/>
    </source>
</evidence>
<evidence type="ECO:0000256" key="5">
    <source>
        <dbReference type="ARBA" id="ARBA00022723"/>
    </source>
</evidence>
<keyword evidence="5 10" id="KW-0479">Metal-binding</keyword>
<feature type="binding site" evidence="10">
    <location>
        <position position="163"/>
    </location>
    <ligand>
        <name>substrate</name>
    </ligand>
</feature>
<evidence type="ECO:0000256" key="1">
    <source>
        <dbReference type="ARBA" id="ARBA00022475"/>
    </source>
</evidence>
<comment type="function">
    <text evidence="10">Hydrolyzes the pyrophosphate bond of UDP-2,3-diacylglucosamine to yield 2,3-diacylglucosamine 1-phosphate (lipid X) and UMP by catalyzing the attack of water at the alpha-P atom. Involved in the biosynthesis of lipid A, a phosphorylated glycolipid that anchors the lipopolysaccharide to the outer membrane of the cell.</text>
</comment>
<feature type="binding site" evidence="10">
    <location>
        <position position="41"/>
    </location>
    <ligand>
        <name>Mn(2+)</name>
        <dbReference type="ChEBI" id="CHEBI:29035"/>
        <label>2</label>
    </ligand>
</feature>
<feature type="binding site" evidence="10">
    <location>
        <position position="166"/>
    </location>
    <ligand>
        <name>substrate</name>
    </ligand>
</feature>
<comment type="pathway">
    <text evidence="10">Glycolipid biosynthesis; lipid IV(A) biosynthesis; lipid IV(A) from (3R)-3-hydroxytetradecanoyl-[acyl-carrier-protein] and UDP-N-acetyl-alpha-D-glucosamine: step 4/6.</text>
</comment>
<comment type="similarity">
    <text evidence="10">Belongs to the LpxH family.</text>
</comment>
<evidence type="ECO:0000256" key="8">
    <source>
        <dbReference type="ARBA" id="ARBA00023136"/>
    </source>
</evidence>
<comment type="cofactor">
    <cofactor evidence="10">
        <name>Mn(2+)</name>
        <dbReference type="ChEBI" id="CHEBI:29035"/>
    </cofactor>
    <text evidence="10">Binds 2 Mn(2+) ions per subunit in a binuclear metal center.</text>
</comment>
<dbReference type="NCBIfam" id="NF003743">
    <property type="entry name" value="PRK05340.1"/>
    <property type="match status" value="1"/>
</dbReference>
<feature type="binding site" evidence="10">
    <location>
        <position position="194"/>
    </location>
    <ligand>
        <name>substrate</name>
    </ligand>
</feature>
<comment type="caution">
    <text evidence="12">The sequence shown here is derived from an EMBL/GenBank/DDBJ whole genome shotgun (WGS) entry which is preliminary data.</text>
</comment>
<dbReference type="EMBL" id="SOQX01000006">
    <property type="protein sequence ID" value="TDY00050.1"/>
    <property type="molecule type" value="Genomic_DNA"/>
</dbReference>
<dbReference type="Pfam" id="PF00149">
    <property type="entry name" value="Metallophos"/>
    <property type="match status" value="1"/>
</dbReference>
<feature type="binding site" evidence="10">
    <location>
        <position position="113"/>
    </location>
    <ligand>
        <name>Mn(2+)</name>
        <dbReference type="ChEBI" id="CHEBI:29035"/>
        <label>2</label>
    </ligand>
</feature>
<evidence type="ECO:0000256" key="3">
    <source>
        <dbReference type="ARBA" id="ARBA00022519"/>
    </source>
</evidence>
<evidence type="ECO:0000256" key="7">
    <source>
        <dbReference type="ARBA" id="ARBA00023098"/>
    </source>
</evidence>
<dbReference type="InterPro" id="IPR043461">
    <property type="entry name" value="LpxH-like"/>
</dbReference>
<dbReference type="GO" id="GO:0005737">
    <property type="term" value="C:cytoplasm"/>
    <property type="evidence" value="ECO:0007669"/>
    <property type="project" value="InterPro"/>
</dbReference>
<dbReference type="NCBIfam" id="TIGR01854">
    <property type="entry name" value="lipid_A_lpxH"/>
    <property type="match status" value="1"/>
</dbReference>
<keyword evidence="2 10" id="KW-0444">Lipid biosynthesis</keyword>
<keyword evidence="3 10" id="KW-0997">Cell inner membrane</keyword>
<dbReference type="PANTHER" id="PTHR34990">
    <property type="entry name" value="UDP-2,3-DIACYLGLUCOSAMINE HYDROLASE-RELATED"/>
    <property type="match status" value="1"/>
</dbReference>
<dbReference type="Gene3D" id="3.60.21.10">
    <property type="match status" value="1"/>
</dbReference>
<dbReference type="SUPFAM" id="SSF56300">
    <property type="entry name" value="Metallo-dependent phosphatases"/>
    <property type="match status" value="1"/>
</dbReference>
<evidence type="ECO:0000256" key="9">
    <source>
        <dbReference type="ARBA" id="ARBA00023211"/>
    </source>
</evidence>
<evidence type="ECO:0000259" key="11">
    <source>
        <dbReference type="Pfam" id="PF00149"/>
    </source>
</evidence>
<name>A0A4R8ILV5_9GAMM</name>
<evidence type="ECO:0000256" key="10">
    <source>
        <dbReference type="HAMAP-Rule" id="MF_00575"/>
    </source>
</evidence>
<keyword evidence="1 10" id="KW-1003">Cell membrane</keyword>
<feature type="binding site" evidence="10">
    <location>
        <position position="194"/>
    </location>
    <ligand>
        <name>Mn(2+)</name>
        <dbReference type="ChEBI" id="CHEBI:29035"/>
        <label>2</label>
    </ligand>
</feature>
<evidence type="ECO:0000256" key="4">
    <source>
        <dbReference type="ARBA" id="ARBA00022556"/>
    </source>
</evidence>
<feature type="binding site" evidence="10">
    <location>
        <position position="8"/>
    </location>
    <ligand>
        <name>Mn(2+)</name>
        <dbReference type="ChEBI" id="CHEBI:29035"/>
        <label>1</label>
    </ligand>
</feature>
<dbReference type="GO" id="GO:0019897">
    <property type="term" value="C:extrinsic component of plasma membrane"/>
    <property type="evidence" value="ECO:0007669"/>
    <property type="project" value="UniProtKB-UniRule"/>
</dbReference>
<reference evidence="12 13" key="1">
    <citation type="submission" date="2019-03" db="EMBL/GenBank/DDBJ databases">
        <title>Genomic Encyclopedia of Type Strains, Phase IV (KMG-IV): sequencing the most valuable type-strain genomes for metagenomic binning, comparative biology and taxonomic classification.</title>
        <authorList>
            <person name="Goeker M."/>
        </authorList>
    </citation>
    <scope>NUCLEOTIDE SEQUENCE [LARGE SCALE GENOMIC DNA]</scope>
    <source>
        <strain evidence="12 13">DSM 16326</strain>
    </source>
</reference>
<dbReference type="GO" id="GO:0008758">
    <property type="term" value="F:UDP-2,3-diacylglucosamine hydrolase activity"/>
    <property type="evidence" value="ECO:0007669"/>
    <property type="project" value="UniProtKB-UniRule"/>
</dbReference>
<dbReference type="Proteomes" id="UP000294914">
    <property type="component" value="Unassembled WGS sequence"/>
</dbReference>
<feature type="binding site" evidence="10">
    <location>
        <position position="78"/>
    </location>
    <ligand>
        <name>Mn(2+)</name>
        <dbReference type="ChEBI" id="CHEBI:29035"/>
        <label>2</label>
    </ligand>
</feature>
<keyword evidence="7 10" id="KW-0443">Lipid metabolism</keyword>
<keyword evidence="8 10" id="KW-0472">Membrane</keyword>
<feature type="binding site" evidence="10">
    <location>
        <position position="196"/>
    </location>
    <ligand>
        <name>Mn(2+)</name>
        <dbReference type="ChEBI" id="CHEBI:29035"/>
        <label>1</label>
    </ligand>
</feature>
<comment type="catalytic activity">
    <reaction evidence="10">
        <text>UDP-2-N,3-O-bis[(3R)-3-hydroxytetradecanoyl]-alpha-D-glucosamine + H2O = 2-N,3-O-bis[(3R)-3-hydroxytetradecanoyl]-alpha-D-glucosaminyl 1-phosphate + UMP + 2 H(+)</text>
        <dbReference type="Rhea" id="RHEA:25213"/>
        <dbReference type="ChEBI" id="CHEBI:15377"/>
        <dbReference type="ChEBI" id="CHEBI:15378"/>
        <dbReference type="ChEBI" id="CHEBI:57865"/>
        <dbReference type="ChEBI" id="CHEBI:57957"/>
        <dbReference type="ChEBI" id="CHEBI:78847"/>
        <dbReference type="EC" id="3.6.1.54"/>
    </reaction>
</comment>
<dbReference type="CDD" id="cd07398">
    <property type="entry name" value="MPP_YbbF-LpxH"/>
    <property type="match status" value="1"/>
</dbReference>
<dbReference type="AlphaFoldDB" id="A0A4R8ILV5"/>
<dbReference type="InterPro" id="IPR029052">
    <property type="entry name" value="Metallo-depent_PP-like"/>
</dbReference>
<dbReference type="GO" id="GO:0030145">
    <property type="term" value="F:manganese ion binding"/>
    <property type="evidence" value="ECO:0007669"/>
    <property type="project" value="UniProtKB-UniRule"/>
</dbReference>
<proteinExistence type="inferred from homology"/>
<evidence type="ECO:0000256" key="2">
    <source>
        <dbReference type="ARBA" id="ARBA00022516"/>
    </source>
</evidence>
<keyword evidence="13" id="KW-1185">Reference proteome</keyword>
<dbReference type="GO" id="GO:0009245">
    <property type="term" value="P:lipid A biosynthetic process"/>
    <property type="evidence" value="ECO:0007669"/>
    <property type="project" value="UniProtKB-UniRule"/>
</dbReference>
<organism evidence="12 13">
    <name type="scientific">Thiohalophilus thiocyanatoxydans</name>
    <dbReference type="NCBI Taxonomy" id="381308"/>
    <lineage>
        <taxon>Bacteria</taxon>
        <taxon>Pseudomonadati</taxon>
        <taxon>Pseudomonadota</taxon>
        <taxon>Gammaproteobacteria</taxon>
        <taxon>Thiohalomonadales</taxon>
        <taxon>Thiohalophilaceae</taxon>
        <taxon>Thiohalophilus</taxon>
    </lineage>
</organism>
<accession>A0A4R8ILV5</accession>
<feature type="binding site" evidence="10">
    <location>
        <position position="41"/>
    </location>
    <ligand>
        <name>Mn(2+)</name>
        <dbReference type="ChEBI" id="CHEBI:29035"/>
        <label>1</label>
    </ligand>
</feature>
<sequence>MTTLFISDLHLSDERPAITRLFIEFLQTRAPRAEALYILGDLFEVWLGDDMILPEYREALEAMQQLSRQVPLYVMYGNRDFLMGEEFCRQSGATLLPEPATIDLYGTPTLLLHGDVLCTDDRPYQEFRRMVRDPQWQQALLAKSPEERLALAKQYRETSKLETGSKDEAIMDVNQDAVMQTLRDHDLRQMIHGHTHRPAIHEFDLDGRPARRIVLGDWYEQGSVLVCDASGCRLEGLPL</sequence>
<dbReference type="UniPathway" id="UPA00359">
    <property type="reaction ID" value="UER00480"/>
</dbReference>
<feature type="domain" description="Calcineurin-like phosphoesterase" evidence="11">
    <location>
        <begin position="1"/>
        <end position="198"/>
    </location>
</feature>
<feature type="binding site" evidence="10">
    <location>
        <begin position="78"/>
        <end position="79"/>
    </location>
    <ligand>
        <name>substrate</name>
    </ligand>
</feature>
<dbReference type="OrthoDB" id="9783283at2"/>
<feature type="binding site" evidence="10">
    <location>
        <position position="159"/>
    </location>
    <ligand>
        <name>substrate</name>
    </ligand>
</feature>
<gene>
    <name evidence="10" type="primary">lpxH</name>
    <name evidence="12" type="ORF">EDC23_2211</name>
</gene>
<evidence type="ECO:0000313" key="13">
    <source>
        <dbReference type="Proteomes" id="UP000294914"/>
    </source>
</evidence>
<dbReference type="InterPro" id="IPR010138">
    <property type="entry name" value="UDP-diacylglucosamine_Hdrlase"/>
</dbReference>
<comment type="subcellular location">
    <subcellularLocation>
        <location evidence="10">Cell inner membrane</location>
        <topology evidence="10">Peripheral membrane protein</topology>
        <orientation evidence="10">Cytoplasmic side</orientation>
    </subcellularLocation>
</comment>